<gene>
    <name evidence="1" type="ORF">GCWU000324_01962</name>
</gene>
<dbReference type="AlphaFoldDB" id="C4GIU1"/>
<comment type="caution">
    <text evidence="1">The sequence shown here is derived from an EMBL/GenBank/DDBJ whole genome shotgun (WGS) entry which is preliminary data.</text>
</comment>
<evidence type="ECO:0000313" key="1">
    <source>
        <dbReference type="EMBL" id="EEP67713.1"/>
    </source>
</evidence>
<dbReference type="HOGENOM" id="CLU_3118780_0_0_4"/>
<protein>
    <submittedName>
        <fullName evidence="1">Uncharacterized protein</fullName>
    </submittedName>
</protein>
<dbReference type="Proteomes" id="UP000003009">
    <property type="component" value="Unassembled WGS sequence"/>
</dbReference>
<evidence type="ECO:0000313" key="2">
    <source>
        <dbReference type="Proteomes" id="UP000003009"/>
    </source>
</evidence>
<sequence>MVGWKTEAACVAKRSCETKIGFCTIEKVQTRVSGCLFGFACYYGLGSVIF</sequence>
<name>C4GIU1_9NEIS</name>
<reference evidence="1" key="1">
    <citation type="submission" date="2009-04" db="EMBL/GenBank/DDBJ databases">
        <authorList>
            <person name="Weinstock G."/>
            <person name="Sodergren E."/>
            <person name="Clifton S."/>
            <person name="Fulton L."/>
            <person name="Fulton B."/>
            <person name="Courtney L."/>
            <person name="Fronick C."/>
            <person name="Harrison M."/>
            <person name="Strong C."/>
            <person name="Farmer C."/>
            <person name="Delahaunty K."/>
            <person name="Markovic C."/>
            <person name="Hall O."/>
            <person name="Minx P."/>
            <person name="Tomlinson C."/>
            <person name="Mitreva M."/>
            <person name="Nelson J."/>
            <person name="Hou S."/>
            <person name="Wollam A."/>
            <person name="Pepin K.H."/>
            <person name="Johnson M."/>
            <person name="Bhonagiri V."/>
            <person name="Nash W.E."/>
            <person name="Warren W."/>
            <person name="Chinwalla A."/>
            <person name="Mardis E.R."/>
            <person name="Wilson R.K."/>
        </authorList>
    </citation>
    <scope>NUCLEOTIDE SEQUENCE [LARGE SCALE GENOMIC DNA]</scope>
    <source>
        <strain evidence="1">ATCC 51147</strain>
    </source>
</reference>
<keyword evidence="2" id="KW-1185">Reference proteome</keyword>
<dbReference type="EMBL" id="ACJW02000003">
    <property type="protein sequence ID" value="EEP67713.1"/>
    <property type="molecule type" value="Genomic_DNA"/>
</dbReference>
<organism evidence="1 2">
    <name type="scientific">Kingella oralis ATCC 51147</name>
    <dbReference type="NCBI Taxonomy" id="629741"/>
    <lineage>
        <taxon>Bacteria</taxon>
        <taxon>Pseudomonadati</taxon>
        <taxon>Pseudomonadota</taxon>
        <taxon>Betaproteobacteria</taxon>
        <taxon>Neisseriales</taxon>
        <taxon>Neisseriaceae</taxon>
        <taxon>Kingella</taxon>
    </lineage>
</organism>
<proteinExistence type="predicted"/>
<accession>C4GIU1</accession>